<feature type="compositionally biased region" description="Low complexity" evidence="1">
    <location>
        <begin position="64"/>
        <end position="74"/>
    </location>
</feature>
<evidence type="ECO:0000256" key="1">
    <source>
        <dbReference type="SAM" id="MobiDB-lite"/>
    </source>
</evidence>
<dbReference type="KEGG" id="cin:100183384"/>
<proteinExistence type="predicted"/>
<dbReference type="eggNOG" id="ENOG502S84N">
    <property type="taxonomic scope" value="Eukaryota"/>
</dbReference>
<dbReference type="AlphaFoldDB" id="A0A1W5BHY1"/>
<feature type="compositionally biased region" description="Low complexity" evidence="1">
    <location>
        <begin position="33"/>
        <end position="50"/>
    </location>
</feature>
<evidence type="ECO:0000313" key="3">
    <source>
        <dbReference type="Proteomes" id="UP000008144"/>
    </source>
</evidence>
<keyword evidence="3" id="KW-1185">Reference proteome</keyword>
<organism evidence="2 3">
    <name type="scientific">Ciona intestinalis</name>
    <name type="common">Transparent sea squirt</name>
    <name type="synonym">Ascidia intestinalis</name>
    <dbReference type="NCBI Taxonomy" id="7719"/>
    <lineage>
        <taxon>Eukaryota</taxon>
        <taxon>Metazoa</taxon>
        <taxon>Chordata</taxon>
        <taxon>Tunicata</taxon>
        <taxon>Ascidiacea</taxon>
        <taxon>Phlebobranchia</taxon>
        <taxon>Cionidae</taxon>
        <taxon>Ciona</taxon>
    </lineage>
</organism>
<reference evidence="2" key="2">
    <citation type="submission" date="2025-08" db="UniProtKB">
        <authorList>
            <consortium name="Ensembl"/>
        </authorList>
    </citation>
    <scope>IDENTIFICATION</scope>
</reference>
<dbReference type="Proteomes" id="UP000008144">
    <property type="component" value="Unassembled WGS sequence"/>
</dbReference>
<reference evidence="2" key="3">
    <citation type="submission" date="2025-09" db="UniProtKB">
        <authorList>
            <consortium name="Ensembl"/>
        </authorList>
    </citation>
    <scope>IDENTIFICATION</scope>
</reference>
<gene>
    <name evidence="2" type="primary">LOC100183384</name>
</gene>
<protein>
    <submittedName>
        <fullName evidence="2">Uncharacterized LOC100183384</fullName>
    </submittedName>
</protein>
<dbReference type="InParanoid" id="A0A1W5BHY1"/>
<dbReference type="OrthoDB" id="10071807at2759"/>
<dbReference type="Ensembl" id="ENSCINT00000006431.3">
    <property type="protein sequence ID" value="ENSCINP00000006431.3"/>
    <property type="gene ID" value="ENSCING00000003159.3"/>
</dbReference>
<feature type="region of interest" description="Disordered" evidence="1">
    <location>
        <begin position="128"/>
        <end position="158"/>
    </location>
</feature>
<feature type="region of interest" description="Disordered" evidence="1">
    <location>
        <begin position="31"/>
        <end position="79"/>
    </location>
</feature>
<accession>F6QIX9</accession>
<name>A0A1W5BHY1_CIOIN</name>
<dbReference type="GeneID" id="100183384"/>
<evidence type="ECO:0000313" key="2">
    <source>
        <dbReference type="Ensembl" id="ENSCINP00000006431.3"/>
    </source>
</evidence>
<reference evidence="3" key="1">
    <citation type="journal article" date="2002" name="Science">
        <title>The draft genome of Ciona intestinalis: insights into chordate and vertebrate origins.</title>
        <authorList>
            <person name="Dehal P."/>
            <person name="Satou Y."/>
            <person name="Campbell R.K."/>
            <person name="Chapman J."/>
            <person name="Degnan B."/>
            <person name="De Tomaso A."/>
            <person name="Davidson B."/>
            <person name="Di Gregorio A."/>
            <person name="Gelpke M."/>
            <person name="Goodstein D.M."/>
            <person name="Harafuji N."/>
            <person name="Hastings K.E."/>
            <person name="Ho I."/>
            <person name="Hotta K."/>
            <person name="Huang W."/>
            <person name="Kawashima T."/>
            <person name="Lemaire P."/>
            <person name="Martinez D."/>
            <person name="Meinertzhagen I.A."/>
            <person name="Necula S."/>
            <person name="Nonaka M."/>
            <person name="Putnam N."/>
            <person name="Rash S."/>
            <person name="Saiga H."/>
            <person name="Satake M."/>
            <person name="Terry A."/>
            <person name="Yamada L."/>
            <person name="Wang H.G."/>
            <person name="Awazu S."/>
            <person name="Azumi K."/>
            <person name="Boore J."/>
            <person name="Branno M."/>
            <person name="Chin-Bow S."/>
            <person name="DeSantis R."/>
            <person name="Doyle S."/>
            <person name="Francino P."/>
            <person name="Keys D.N."/>
            <person name="Haga S."/>
            <person name="Hayashi H."/>
            <person name="Hino K."/>
            <person name="Imai K.S."/>
            <person name="Inaba K."/>
            <person name="Kano S."/>
            <person name="Kobayashi K."/>
            <person name="Kobayashi M."/>
            <person name="Lee B.I."/>
            <person name="Makabe K.W."/>
            <person name="Manohar C."/>
            <person name="Matassi G."/>
            <person name="Medina M."/>
            <person name="Mochizuki Y."/>
            <person name="Mount S."/>
            <person name="Morishita T."/>
            <person name="Miura S."/>
            <person name="Nakayama A."/>
            <person name="Nishizaka S."/>
            <person name="Nomoto H."/>
            <person name="Ohta F."/>
            <person name="Oishi K."/>
            <person name="Rigoutsos I."/>
            <person name="Sano M."/>
            <person name="Sasaki A."/>
            <person name="Sasakura Y."/>
            <person name="Shoguchi E."/>
            <person name="Shin-i T."/>
            <person name="Spagnuolo A."/>
            <person name="Stainier D."/>
            <person name="Suzuki M.M."/>
            <person name="Tassy O."/>
            <person name="Takatori N."/>
            <person name="Tokuoka M."/>
            <person name="Yagi K."/>
            <person name="Yoshizaki F."/>
            <person name="Wada S."/>
            <person name="Zhang C."/>
            <person name="Hyatt P.D."/>
            <person name="Larimer F."/>
            <person name="Detter C."/>
            <person name="Doggett N."/>
            <person name="Glavina T."/>
            <person name="Hawkins T."/>
            <person name="Richardson P."/>
            <person name="Lucas S."/>
            <person name="Kohara Y."/>
            <person name="Levine M."/>
            <person name="Satoh N."/>
            <person name="Rokhsar D.S."/>
        </authorList>
    </citation>
    <scope>NUCLEOTIDE SEQUENCE [LARGE SCALE GENOMIC DNA]</scope>
</reference>
<accession>A0A1W5BHY1</accession>
<dbReference type="RefSeq" id="XP_026695069.1">
    <property type="nucleotide sequence ID" value="XM_026839268.1"/>
</dbReference>
<sequence length="416" mass="46736">MNSFMLDRFSQSDCRKYNNDVTDKKVKFHDVTESGYSTTTSSDDGNSGKTMSSRIRAKEKREMTSSSMTPSPTSSKEEYYVTHEDSYVTHEDSYYDPLHLNHEPSKRGILKKPLTGNPLTPIKVPALYPPSPHGSDASRKSAFTPVAQRHHSGSSDPSDVINNLFTPLHVTPDYVTADYVKNNMTGSHYSKPESPLQGFYPVRHRDVPHTHPRENPRKRDDVIFQTVQAPEPKSRVIPNFENLRTDDVDSSVGSEPEARVEELTNDAARIEHFFDNANAKEIKRLLRHKLDSKDPKIIKALSTLFPANVAKPVMSHCVRCHKSYNPDDRGRCHLPHPELMVSKVGQDEEGADFVCHCCSTGFRLLKMDFYEESTNAILTGHCYSGHHTTDPDSVDYQPDGGAAKSCADNGCVEFYV</sequence>